<dbReference type="Pfam" id="PF03004">
    <property type="entry name" value="Transposase_24"/>
    <property type="match status" value="1"/>
</dbReference>
<reference evidence="2" key="2">
    <citation type="submission" date="2015-03" db="UniProtKB">
        <authorList>
            <consortium name="EnsemblPlants"/>
        </authorList>
    </citation>
    <scope>IDENTIFICATION</scope>
</reference>
<protein>
    <submittedName>
        <fullName evidence="2">Uncharacterized protein</fullName>
    </submittedName>
</protein>
<proteinExistence type="predicted"/>
<feature type="region of interest" description="Disordered" evidence="1">
    <location>
        <begin position="1"/>
        <end position="70"/>
    </location>
</feature>
<dbReference type="AlphaFoldDB" id="A0A0D3AE47"/>
<name>A0A0D3AE47_BRAOL</name>
<organism evidence="2 3">
    <name type="scientific">Brassica oleracea var. oleracea</name>
    <dbReference type="NCBI Taxonomy" id="109376"/>
    <lineage>
        <taxon>Eukaryota</taxon>
        <taxon>Viridiplantae</taxon>
        <taxon>Streptophyta</taxon>
        <taxon>Embryophyta</taxon>
        <taxon>Tracheophyta</taxon>
        <taxon>Spermatophyta</taxon>
        <taxon>Magnoliopsida</taxon>
        <taxon>eudicotyledons</taxon>
        <taxon>Gunneridae</taxon>
        <taxon>Pentapetalae</taxon>
        <taxon>rosids</taxon>
        <taxon>malvids</taxon>
        <taxon>Brassicales</taxon>
        <taxon>Brassicaceae</taxon>
        <taxon>Brassiceae</taxon>
        <taxon>Brassica</taxon>
    </lineage>
</organism>
<keyword evidence="3" id="KW-1185">Reference proteome</keyword>
<feature type="compositionally biased region" description="Pro residues" evidence="1">
    <location>
        <begin position="42"/>
        <end position="51"/>
    </location>
</feature>
<dbReference type="HOGENOM" id="CLU_040720_0_1_1"/>
<evidence type="ECO:0000313" key="2">
    <source>
        <dbReference type="EnsemblPlants" id="Bo1g138830.1"/>
    </source>
</evidence>
<evidence type="ECO:0000313" key="3">
    <source>
        <dbReference type="Proteomes" id="UP000032141"/>
    </source>
</evidence>
<dbReference type="InterPro" id="IPR004252">
    <property type="entry name" value="Probable_transposase_24"/>
</dbReference>
<sequence length="407" mass="45588">MFFFRRDEPPPLIVRRRFRRGTSSVTQSTSPASSPVAATTPPAAPTPPAARTPPSVASGPSQSSRGGGLPTTMTVAELVRLPGRESLQRLDPNYLIVPNTTWFDLSGNGITNSLLRMEYTMLKRGYPTFYDMPAEDQELWFRQFAQEFTWESGITEQVKIVFRRKAASHYTKRINEWKQKFDVGEVPKHINPDVWRDLCGHWTKDETKSLSTINSQNRCSGRGGKGMFVHNLGATSLQTRALQLMKENGGVPVDDFTLMKNAYTNKKTGEIQDGLIKGVIQVVENRKVDLLATQASMCEEGDSASSNSLTVEQLNNLVLEAVPKKKGRYVGLARSTGGASSSSSAHYPLVDELMEQIKTKDTEIEFLKQDNAEIRVELQQNRTTMEENNVLTQTLLQKFRTRFGEDF</sequence>
<reference evidence="2 3" key="1">
    <citation type="journal article" date="2014" name="Genome Biol.">
        <title>Transcriptome and methylome profiling reveals relics of genome dominance in the mesopolyploid Brassica oleracea.</title>
        <authorList>
            <person name="Parkin I.A."/>
            <person name="Koh C."/>
            <person name="Tang H."/>
            <person name="Robinson S.J."/>
            <person name="Kagale S."/>
            <person name="Clarke W.E."/>
            <person name="Town C.D."/>
            <person name="Nixon J."/>
            <person name="Krishnakumar V."/>
            <person name="Bidwell S.L."/>
            <person name="Denoeud F."/>
            <person name="Belcram H."/>
            <person name="Links M.G."/>
            <person name="Just J."/>
            <person name="Clarke C."/>
            <person name="Bender T."/>
            <person name="Huebert T."/>
            <person name="Mason A.S."/>
            <person name="Pires J.C."/>
            <person name="Barker G."/>
            <person name="Moore J."/>
            <person name="Walley P.G."/>
            <person name="Manoli S."/>
            <person name="Batley J."/>
            <person name="Edwards D."/>
            <person name="Nelson M.N."/>
            <person name="Wang X."/>
            <person name="Paterson A.H."/>
            <person name="King G."/>
            <person name="Bancroft I."/>
            <person name="Chalhoub B."/>
            <person name="Sharpe A.G."/>
        </authorList>
    </citation>
    <scope>NUCLEOTIDE SEQUENCE</scope>
    <source>
        <strain evidence="2 3">cv. TO1000</strain>
    </source>
</reference>
<dbReference type="Gramene" id="Bo1g138830.1">
    <property type="protein sequence ID" value="Bo1g138830.1"/>
    <property type="gene ID" value="Bo1g138830"/>
</dbReference>
<dbReference type="EnsemblPlants" id="Bo1g138830.1">
    <property type="protein sequence ID" value="Bo1g138830.1"/>
    <property type="gene ID" value="Bo1g138830"/>
</dbReference>
<accession>A0A0D3AE47</accession>
<feature type="compositionally biased region" description="Low complexity" evidence="1">
    <location>
        <begin position="22"/>
        <end position="41"/>
    </location>
</feature>
<evidence type="ECO:0000256" key="1">
    <source>
        <dbReference type="SAM" id="MobiDB-lite"/>
    </source>
</evidence>
<dbReference type="Proteomes" id="UP000032141">
    <property type="component" value="Chromosome C1"/>
</dbReference>